<evidence type="ECO:0000256" key="4">
    <source>
        <dbReference type="ARBA" id="ARBA00022723"/>
    </source>
</evidence>
<dbReference type="CDD" id="cd01335">
    <property type="entry name" value="Radical_SAM"/>
    <property type="match status" value="1"/>
</dbReference>
<evidence type="ECO:0000256" key="1">
    <source>
        <dbReference type="ARBA" id="ARBA00001966"/>
    </source>
</evidence>
<dbReference type="InterPro" id="IPR005911">
    <property type="entry name" value="YhcC-like"/>
</dbReference>
<dbReference type="InterPro" id="IPR058240">
    <property type="entry name" value="rSAM_sf"/>
</dbReference>
<dbReference type="GO" id="GO:0003824">
    <property type="term" value="F:catalytic activity"/>
    <property type="evidence" value="ECO:0007669"/>
    <property type="project" value="InterPro"/>
</dbReference>
<keyword evidence="9" id="KW-1185">Reference proteome</keyword>
<evidence type="ECO:0000313" key="9">
    <source>
        <dbReference type="Proteomes" id="UP000198806"/>
    </source>
</evidence>
<evidence type="ECO:0000313" key="8">
    <source>
        <dbReference type="EMBL" id="SFO41566.1"/>
    </source>
</evidence>
<dbReference type="SFLD" id="SFLDG01086">
    <property type="entry name" value="elongater_protein-like"/>
    <property type="match status" value="1"/>
</dbReference>
<dbReference type="Pfam" id="PF16199">
    <property type="entry name" value="Radical_SAM_C"/>
    <property type="match status" value="1"/>
</dbReference>
<reference evidence="8 9" key="1">
    <citation type="submission" date="2016-10" db="EMBL/GenBank/DDBJ databases">
        <authorList>
            <person name="de Groot N.N."/>
        </authorList>
    </citation>
    <scope>NUCLEOTIDE SEQUENCE [LARGE SCALE GENOMIC DNA]</scope>
    <source>
        <strain evidence="8 9">DSM 1283</strain>
    </source>
</reference>
<dbReference type="InterPro" id="IPR006638">
    <property type="entry name" value="Elp3/MiaA/NifB-like_rSAM"/>
</dbReference>
<organism evidence="8 9">
    <name type="scientific">Anaerocolumna aminovalerica</name>
    <dbReference type="NCBI Taxonomy" id="1527"/>
    <lineage>
        <taxon>Bacteria</taxon>
        <taxon>Bacillati</taxon>
        <taxon>Bacillota</taxon>
        <taxon>Clostridia</taxon>
        <taxon>Lachnospirales</taxon>
        <taxon>Lachnospiraceae</taxon>
        <taxon>Anaerocolumna</taxon>
    </lineage>
</organism>
<dbReference type="EMBL" id="FOWD01000024">
    <property type="protein sequence ID" value="SFO41566.1"/>
    <property type="molecule type" value="Genomic_DNA"/>
</dbReference>
<dbReference type="AlphaFoldDB" id="A0A1I5H0L2"/>
<comment type="cofactor">
    <cofactor evidence="1">
        <name>[4Fe-4S] cluster</name>
        <dbReference type="ChEBI" id="CHEBI:49883"/>
    </cofactor>
</comment>
<sequence>MTDIQVWGDKPYYSLNYYLKQEFGQKVYKLSLNGGMTCPNRDGTLGTSGCIFCSLGGSGDFAASPELSVTNQIEEAKKLVKGKINGKDITEKYIAYFQAYTNTYGEISHLRNIFTEAISHPDIAALSIATRPDCLADDVIALLADLNKIKPVWIELGLQTCHEKTSQLIRRGYSLSCFEEAVKNLHQINVTVVVHIILGLPGESFSDMLETISYITSFHKKGMPIQGIKLQLLHVLKNTDLAKYSFHVLSLEEYMDILISCIEMLPKDMVIHRLTGDGPKSLLIAPLWSSNKKLVLNRIHKEFKIRKTWQGKCWDVI</sequence>
<gene>
    <name evidence="8" type="ORF">SAMN04489757_12435</name>
</gene>
<evidence type="ECO:0000256" key="5">
    <source>
        <dbReference type="ARBA" id="ARBA00023004"/>
    </source>
</evidence>
<evidence type="ECO:0000256" key="6">
    <source>
        <dbReference type="ARBA" id="ARBA00023014"/>
    </source>
</evidence>
<dbReference type="PROSITE" id="PS51918">
    <property type="entry name" value="RADICAL_SAM"/>
    <property type="match status" value="1"/>
</dbReference>
<keyword evidence="6" id="KW-0411">Iron-sulfur</keyword>
<keyword evidence="2" id="KW-0004">4Fe-4S</keyword>
<dbReference type="InterPro" id="IPR023404">
    <property type="entry name" value="rSAM_horseshoe"/>
</dbReference>
<dbReference type="Pfam" id="PF04055">
    <property type="entry name" value="Radical_SAM"/>
    <property type="match status" value="1"/>
</dbReference>
<feature type="domain" description="Radical SAM core" evidence="7">
    <location>
        <begin position="22"/>
        <end position="280"/>
    </location>
</feature>
<dbReference type="InterPro" id="IPR007197">
    <property type="entry name" value="rSAM"/>
</dbReference>
<dbReference type="SFLD" id="SFLDS00029">
    <property type="entry name" value="Radical_SAM"/>
    <property type="match status" value="1"/>
</dbReference>
<dbReference type="GO" id="GO:0046872">
    <property type="term" value="F:metal ion binding"/>
    <property type="evidence" value="ECO:0007669"/>
    <property type="project" value="UniProtKB-KW"/>
</dbReference>
<dbReference type="PANTHER" id="PTHR11135">
    <property type="entry name" value="HISTONE ACETYLTRANSFERASE-RELATED"/>
    <property type="match status" value="1"/>
</dbReference>
<dbReference type="Gene3D" id="3.80.30.20">
    <property type="entry name" value="tm_1862 like domain"/>
    <property type="match status" value="1"/>
</dbReference>
<dbReference type="InterPro" id="IPR039661">
    <property type="entry name" value="ELP3"/>
</dbReference>
<dbReference type="SFLD" id="SFLDG01091">
    <property type="entry name" value="uncharacterized_CHP01210-like"/>
    <property type="match status" value="1"/>
</dbReference>
<keyword evidence="4" id="KW-0479">Metal-binding</keyword>
<dbReference type="PANTHER" id="PTHR11135:SF1">
    <property type="entry name" value="PROTEIN YHCC"/>
    <property type="match status" value="1"/>
</dbReference>
<dbReference type="SUPFAM" id="SSF102114">
    <property type="entry name" value="Radical SAM enzymes"/>
    <property type="match status" value="1"/>
</dbReference>
<dbReference type="GO" id="GO:0051539">
    <property type="term" value="F:4 iron, 4 sulfur cluster binding"/>
    <property type="evidence" value="ECO:0007669"/>
    <property type="project" value="UniProtKB-KW"/>
</dbReference>
<dbReference type="STRING" id="1527.SAMN04489757_12435"/>
<proteinExistence type="predicted"/>
<evidence type="ECO:0000256" key="2">
    <source>
        <dbReference type="ARBA" id="ARBA00022485"/>
    </source>
</evidence>
<dbReference type="NCBIfam" id="TIGR01212">
    <property type="entry name" value="TIGR01212 family radical SAM protein"/>
    <property type="match status" value="1"/>
</dbReference>
<dbReference type="SMART" id="SM00729">
    <property type="entry name" value="Elp3"/>
    <property type="match status" value="1"/>
</dbReference>
<protein>
    <recommendedName>
        <fullName evidence="7">Radical SAM core domain-containing protein</fullName>
    </recommendedName>
</protein>
<keyword evidence="3" id="KW-0949">S-adenosyl-L-methionine</keyword>
<dbReference type="Proteomes" id="UP000198806">
    <property type="component" value="Unassembled WGS sequence"/>
</dbReference>
<evidence type="ECO:0000259" key="7">
    <source>
        <dbReference type="PROSITE" id="PS51918"/>
    </source>
</evidence>
<evidence type="ECO:0000256" key="3">
    <source>
        <dbReference type="ARBA" id="ARBA00022691"/>
    </source>
</evidence>
<dbReference type="InterPro" id="IPR032432">
    <property type="entry name" value="Radical_SAM_C"/>
</dbReference>
<name>A0A1I5H0L2_9FIRM</name>
<accession>A0A1I5H0L2</accession>
<keyword evidence="5" id="KW-0408">Iron</keyword>